<dbReference type="GO" id="GO:0015250">
    <property type="term" value="F:water channel activity"/>
    <property type="evidence" value="ECO:0000314"/>
    <property type="project" value="WormBase"/>
</dbReference>
<evidence type="ECO:0000256" key="1">
    <source>
        <dbReference type="ARBA" id="ARBA00004127"/>
    </source>
</evidence>
<evidence type="ECO:0000313" key="9">
    <source>
        <dbReference type="EMBL" id="CAA94770.2"/>
    </source>
</evidence>
<dbReference type="SMR" id="G5EEK0"/>
<dbReference type="InterPro" id="IPR000425">
    <property type="entry name" value="MIP"/>
</dbReference>
<dbReference type="Proteomes" id="UP000001940">
    <property type="component" value="Chromosome V"/>
</dbReference>
<keyword evidence="4" id="KW-0677">Repeat</keyword>
<dbReference type="GO" id="GO:0012505">
    <property type="term" value="C:endomembrane system"/>
    <property type="evidence" value="ECO:0007669"/>
    <property type="project" value="UniProtKB-SubCell"/>
</dbReference>
<feature type="transmembrane region" description="Helical" evidence="8">
    <location>
        <begin position="244"/>
        <end position="264"/>
    </location>
</feature>
<keyword evidence="12" id="KW-1267">Proteomics identification</keyword>
<evidence type="ECO:0000313" key="11">
    <source>
        <dbReference type="WormBase" id="F40F9.9"/>
    </source>
</evidence>
<dbReference type="eggNOG" id="KOG0223">
    <property type="taxonomic scope" value="Eukaryota"/>
</dbReference>
<feature type="transmembrane region" description="Helical" evidence="8">
    <location>
        <begin position="43"/>
        <end position="62"/>
    </location>
</feature>
<keyword evidence="5 8" id="KW-1133">Transmembrane helix</keyword>
<comment type="subcellular location">
    <subcellularLocation>
        <location evidence="1">Endomembrane system</location>
        <topology evidence="1">Multi-pass membrane protein</topology>
    </subcellularLocation>
</comment>
<dbReference type="PaxDb" id="6239-F40F9.9"/>
<dbReference type="Gene3D" id="1.20.1080.10">
    <property type="entry name" value="Glycerol uptake facilitator protein"/>
    <property type="match status" value="1"/>
</dbReference>
<gene>
    <name evidence="9 11" type="primary">aqp-4</name>
    <name evidence="9" type="ORF">CELE_F40F9.9</name>
    <name evidence="11" type="ORF">F40F9.9</name>
</gene>
<dbReference type="PhylomeDB" id="G5EEK0"/>
<dbReference type="KEGG" id="cel:CELE_F40F9.9"/>
<dbReference type="GeneID" id="179366"/>
<dbReference type="InterPro" id="IPR034294">
    <property type="entry name" value="Aquaporin_transptr"/>
</dbReference>
<dbReference type="SUPFAM" id="SSF81338">
    <property type="entry name" value="Aquaporin-like"/>
    <property type="match status" value="1"/>
</dbReference>
<dbReference type="OrthoDB" id="3222at2759"/>
<dbReference type="WormBase" id="F40F9.9">
    <property type="protein sequence ID" value="CE31345"/>
    <property type="gene ID" value="WBGene00000172"/>
    <property type="gene designation" value="aqp-4"/>
</dbReference>
<dbReference type="EMBL" id="BX284605">
    <property type="protein sequence ID" value="CAA94770.2"/>
    <property type="molecule type" value="Genomic_DNA"/>
</dbReference>
<dbReference type="CTD" id="179366"/>
<keyword evidence="6 8" id="KW-0472">Membrane</keyword>
<name>G5EEK0_CAEEL</name>
<evidence type="ECO:0000256" key="8">
    <source>
        <dbReference type="SAM" id="Phobius"/>
    </source>
</evidence>
<dbReference type="HOGENOM" id="CLU_020019_3_0_1"/>
<dbReference type="AGR" id="WB:WBGene00000172"/>
<dbReference type="FunCoup" id="G5EEK0">
    <property type="interactions" value="41"/>
</dbReference>
<feature type="transmembrane region" description="Helical" evidence="8">
    <location>
        <begin position="162"/>
        <end position="185"/>
    </location>
</feature>
<dbReference type="AlphaFoldDB" id="G5EEK0"/>
<dbReference type="Bgee" id="WBGene00000172">
    <property type="expression patterns" value="Expressed in larva and 3 other cell types or tissues"/>
</dbReference>
<dbReference type="PIR" id="T22051">
    <property type="entry name" value="T22051"/>
</dbReference>
<keyword evidence="3 7" id="KW-0812">Transmembrane</keyword>
<keyword evidence="2 7" id="KW-0813">Transport</keyword>
<evidence type="ECO:0000256" key="6">
    <source>
        <dbReference type="ARBA" id="ARBA00023136"/>
    </source>
</evidence>
<dbReference type="Pfam" id="PF00230">
    <property type="entry name" value="MIP"/>
    <property type="match status" value="1"/>
</dbReference>
<dbReference type="InParanoid" id="G5EEK0"/>
<dbReference type="GO" id="GO:0019755">
    <property type="term" value="P:one-carbon compound transport"/>
    <property type="evidence" value="ECO:0007669"/>
    <property type="project" value="UniProtKB-ARBA"/>
</dbReference>
<dbReference type="PRINTS" id="PR00783">
    <property type="entry name" value="MINTRINSICP"/>
</dbReference>
<dbReference type="FunFam" id="1.20.1080.10:FF:000019">
    <property type="entry name" value="AQuaPorin or aquaglyceroporin related"/>
    <property type="match status" value="1"/>
</dbReference>
<dbReference type="PANTHER" id="PTHR45665:SF9">
    <property type="entry name" value="AQUAPORIN-8"/>
    <property type="match status" value="1"/>
</dbReference>
<dbReference type="RefSeq" id="NP_505512.3">
    <property type="nucleotide sequence ID" value="NM_073111.5"/>
</dbReference>
<evidence type="ECO:0000256" key="7">
    <source>
        <dbReference type="RuleBase" id="RU000477"/>
    </source>
</evidence>
<dbReference type="GO" id="GO:0006833">
    <property type="term" value="P:water transport"/>
    <property type="evidence" value="ECO:0000314"/>
    <property type="project" value="WormBase"/>
</dbReference>
<evidence type="ECO:0007829" key="12">
    <source>
        <dbReference type="PeptideAtlas" id="G5EEK0"/>
    </source>
</evidence>
<protein>
    <submittedName>
        <fullName evidence="9">Aquaporin</fullName>
    </submittedName>
</protein>
<dbReference type="OMA" id="RPPYMSS"/>
<dbReference type="STRING" id="6239.F40F9.9.1"/>
<sequence>MVSPYEEDSRPPYMSSYAEETWGQPATTNRKSSYTSRKKEYSLLTKCVAEFLGDLTFVYVGTMQASLFQYADGILHAAFAHGFTIFILVTAFGHISGGHFNPAVSWAIAGAGKMPIFHLPFYVVSQLLGGICGAFLTAAVLSQEQLTSCEAGATLLSPGSQWWQGLIAETVVTFFLVHTILITAADTDTVTLAPLAIGLTLSIDILSTGSITGASMNPARSLGPSIIGSIFATQKTSFYWNNHYIYWAGPLLGSTIALCIYKLFESREERIVR</sequence>
<comment type="similarity">
    <text evidence="7">Belongs to the MIP/aquaporin (TC 1.A.8) family.</text>
</comment>
<feature type="transmembrane region" description="Helical" evidence="8">
    <location>
        <begin position="74"/>
        <end position="95"/>
    </location>
</feature>
<dbReference type="CDD" id="cd00333">
    <property type="entry name" value="MIP"/>
    <property type="match status" value="1"/>
</dbReference>
<evidence type="ECO:0000256" key="5">
    <source>
        <dbReference type="ARBA" id="ARBA00022989"/>
    </source>
</evidence>
<organism evidence="9 10">
    <name type="scientific">Caenorhabditis elegans</name>
    <dbReference type="NCBI Taxonomy" id="6239"/>
    <lineage>
        <taxon>Eukaryota</taxon>
        <taxon>Metazoa</taxon>
        <taxon>Ecdysozoa</taxon>
        <taxon>Nematoda</taxon>
        <taxon>Chromadorea</taxon>
        <taxon>Rhabditida</taxon>
        <taxon>Rhabditina</taxon>
        <taxon>Rhabditomorpha</taxon>
        <taxon>Rhabditoidea</taxon>
        <taxon>Rhabditidae</taxon>
        <taxon>Peloderinae</taxon>
        <taxon>Caenorhabditis</taxon>
    </lineage>
</organism>
<keyword evidence="10" id="KW-1185">Reference proteome</keyword>
<dbReference type="PANTHER" id="PTHR45665">
    <property type="entry name" value="AQUAPORIN-8"/>
    <property type="match status" value="1"/>
</dbReference>
<dbReference type="GO" id="GO:0016324">
    <property type="term" value="C:apical plasma membrane"/>
    <property type="evidence" value="ECO:0000314"/>
    <property type="project" value="WormBase"/>
</dbReference>
<proteinExistence type="evidence at protein level"/>
<dbReference type="GO" id="GO:0005886">
    <property type="term" value="C:plasma membrane"/>
    <property type="evidence" value="ECO:0000314"/>
    <property type="project" value="WormBase"/>
</dbReference>
<dbReference type="Reactome" id="R-CEL-432047">
    <property type="pathway name" value="Passive transport by Aquaporins"/>
</dbReference>
<evidence type="ECO:0000256" key="3">
    <source>
        <dbReference type="ARBA" id="ARBA00022692"/>
    </source>
</evidence>
<dbReference type="GO" id="GO:0005737">
    <property type="term" value="C:cytoplasm"/>
    <property type="evidence" value="ECO:0007669"/>
    <property type="project" value="UniProtKB-ARBA"/>
</dbReference>
<dbReference type="PeptideAtlas" id="G5EEK0"/>
<evidence type="ECO:0000256" key="2">
    <source>
        <dbReference type="ARBA" id="ARBA00022448"/>
    </source>
</evidence>
<feature type="transmembrane region" description="Helical" evidence="8">
    <location>
        <begin position="116"/>
        <end position="142"/>
    </location>
</feature>
<evidence type="ECO:0000313" key="10">
    <source>
        <dbReference type="Proteomes" id="UP000001940"/>
    </source>
</evidence>
<dbReference type="InterPro" id="IPR023271">
    <property type="entry name" value="Aquaporin-like"/>
</dbReference>
<feature type="transmembrane region" description="Helical" evidence="8">
    <location>
        <begin position="192"/>
        <end position="214"/>
    </location>
</feature>
<evidence type="ECO:0000256" key="4">
    <source>
        <dbReference type="ARBA" id="ARBA00022737"/>
    </source>
</evidence>
<reference evidence="9 10" key="1">
    <citation type="journal article" date="1998" name="Science">
        <title>Genome sequence of the nematode C. elegans: a platform for investigating biology.</title>
        <authorList>
            <consortium name="The C. elegans sequencing consortium"/>
            <person name="Sulson J.E."/>
            <person name="Waterston R."/>
        </authorList>
    </citation>
    <scope>NUCLEOTIDE SEQUENCE [LARGE SCALE GENOMIC DNA]</scope>
    <source>
        <strain evidence="9 10">Bristol N2</strain>
    </source>
</reference>
<accession>G5EEK0</accession>